<dbReference type="Proteomes" id="UP000821853">
    <property type="component" value="Chromosome 4"/>
</dbReference>
<evidence type="ECO:0000313" key="2">
    <source>
        <dbReference type="Proteomes" id="UP000821853"/>
    </source>
</evidence>
<dbReference type="EMBL" id="JABSTR010000006">
    <property type="protein sequence ID" value="KAH9372807.1"/>
    <property type="molecule type" value="Genomic_DNA"/>
</dbReference>
<name>A0A9J6GDD8_HAELO</name>
<gene>
    <name evidence="1" type="ORF">HPB48_001323</name>
</gene>
<proteinExistence type="predicted"/>
<evidence type="ECO:0000313" key="1">
    <source>
        <dbReference type="EMBL" id="KAH9372807.1"/>
    </source>
</evidence>
<accession>A0A9J6GDD8</accession>
<dbReference type="VEuPathDB" id="VectorBase:HLOH_040433"/>
<reference evidence="1 2" key="1">
    <citation type="journal article" date="2020" name="Cell">
        <title>Large-Scale Comparative Analyses of Tick Genomes Elucidate Their Genetic Diversity and Vector Capacities.</title>
        <authorList>
            <consortium name="Tick Genome and Microbiome Consortium (TIGMIC)"/>
            <person name="Jia N."/>
            <person name="Wang J."/>
            <person name="Shi W."/>
            <person name="Du L."/>
            <person name="Sun Y."/>
            <person name="Zhan W."/>
            <person name="Jiang J.F."/>
            <person name="Wang Q."/>
            <person name="Zhang B."/>
            <person name="Ji P."/>
            <person name="Bell-Sakyi L."/>
            <person name="Cui X.M."/>
            <person name="Yuan T.T."/>
            <person name="Jiang B.G."/>
            <person name="Yang W.F."/>
            <person name="Lam T.T."/>
            <person name="Chang Q.C."/>
            <person name="Ding S.J."/>
            <person name="Wang X.J."/>
            <person name="Zhu J.G."/>
            <person name="Ruan X.D."/>
            <person name="Zhao L."/>
            <person name="Wei J.T."/>
            <person name="Ye R.Z."/>
            <person name="Que T.C."/>
            <person name="Du C.H."/>
            <person name="Zhou Y.H."/>
            <person name="Cheng J.X."/>
            <person name="Dai P.F."/>
            <person name="Guo W.B."/>
            <person name="Han X.H."/>
            <person name="Huang E.J."/>
            <person name="Li L.F."/>
            <person name="Wei W."/>
            <person name="Gao Y.C."/>
            <person name="Liu J.Z."/>
            <person name="Shao H.Z."/>
            <person name="Wang X."/>
            <person name="Wang C.C."/>
            <person name="Yang T.C."/>
            <person name="Huo Q.B."/>
            <person name="Li W."/>
            <person name="Chen H.Y."/>
            <person name="Chen S.E."/>
            <person name="Zhou L.G."/>
            <person name="Ni X.B."/>
            <person name="Tian J.H."/>
            <person name="Sheng Y."/>
            <person name="Liu T."/>
            <person name="Pan Y.S."/>
            <person name="Xia L.Y."/>
            <person name="Li J."/>
            <person name="Zhao F."/>
            <person name="Cao W.C."/>
        </authorList>
    </citation>
    <scope>NUCLEOTIDE SEQUENCE [LARGE SCALE GENOMIC DNA]</scope>
    <source>
        <strain evidence="1">HaeL-2018</strain>
    </source>
</reference>
<organism evidence="1 2">
    <name type="scientific">Haemaphysalis longicornis</name>
    <name type="common">Bush tick</name>
    <dbReference type="NCBI Taxonomy" id="44386"/>
    <lineage>
        <taxon>Eukaryota</taxon>
        <taxon>Metazoa</taxon>
        <taxon>Ecdysozoa</taxon>
        <taxon>Arthropoda</taxon>
        <taxon>Chelicerata</taxon>
        <taxon>Arachnida</taxon>
        <taxon>Acari</taxon>
        <taxon>Parasitiformes</taxon>
        <taxon>Ixodida</taxon>
        <taxon>Ixodoidea</taxon>
        <taxon>Ixodidae</taxon>
        <taxon>Haemaphysalinae</taxon>
        <taxon>Haemaphysalis</taxon>
    </lineage>
</organism>
<protein>
    <submittedName>
        <fullName evidence="1">Uncharacterized protein</fullName>
    </submittedName>
</protein>
<dbReference type="AlphaFoldDB" id="A0A9J6GDD8"/>
<keyword evidence="2" id="KW-1185">Reference proteome</keyword>
<sequence>MFGTLRRSLGSNDKLDVRSAMSGFEKLLKTGIASSSEGSNGLHNEQPEPSKGLLLNATEACHGSGEVPLEAAHVAGQGACKFANAAAFSQCTWVATLPVRVIKEQVMCDICCSLTTKPLSDQALQQLTRNQDRDGLMYPSDKLVYALDILRMFVETALRRGTEV</sequence>
<comment type="caution">
    <text evidence="1">The sequence shown here is derived from an EMBL/GenBank/DDBJ whole genome shotgun (WGS) entry which is preliminary data.</text>
</comment>